<protein>
    <submittedName>
        <fullName evidence="8">ADM-like</fullName>
    </submittedName>
</protein>
<reference evidence="8" key="1">
    <citation type="submission" date="2022-03" db="EMBL/GenBank/DDBJ databases">
        <authorList>
            <person name="Alioto T."/>
            <person name="Alioto T."/>
            <person name="Gomez Garrido J."/>
        </authorList>
    </citation>
    <scope>NUCLEOTIDE SEQUENCE</scope>
</reference>
<evidence type="ECO:0000256" key="5">
    <source>
        <dbReference type="ARBA" id="ARBA00023157"/>
    </source>
</evidence>
<dbReference type="GO" id="GO:0010460">
    <property type="term" value="P:positive regulation of heart rate"/>
    <property type="evidence" value="ECO:0007669"/>
    <property type="project" value="TreeGrafter"/>
</dbReference>
<evidence type="ECO:0000313" key="8">
    <source>
        <dbReference type="EMBL" id="CAH2318898.1"/>
    </source>
</evidence>
<feature type="chain" id="PRO_5042254748" evidence="7">
    <location>
        <begin position="24"/>
        <end position="167"/>
    </location>
</feature>
<evidence type="ECO:0000256" key="3">
    <source>
        <dbReference type="ARBA" id="ARBA00022525"/>
    </source>
</evidence>
<keyword evidence="5 6" id="KW-1015">Disulfide bond</keyword>
<dbReference type="GO" id="GO:0005576">
    <property type="term" value="C:extracellular region"/>
    <property type="evidence" value="ECO:0007669"/>
    <property type="project" value="UniProtKB-SubCell"/>
</dbReference>
<comment type="subcellular location">
    <subcellularLocation>
        <location evidence="1">Secreted</location>
    </subcellularLocation>
</comment>
<proteinExistence type="inferred from homology"/>
<dbReference type="Proteomes" id="UP001295444">
    <property type="component" value="Chromosome 10"/>
</dbReference>
<feature type="signal peptide" evidence="7">
    <location>
        <begin position="1"/>
        <end position="23"/>
    </location>
</feature>
<accession>A0AAD1WLA5</accession>
<dbReference type="AlphaFoldDB" id="A0AAD1WLA5"/>
<keyword evidence="4 7" id="KW-0732">Signal</keyword>
<gene>
    <name evidence="8" type="ORF">PECUL_23A012318</name>
</gene>
<dbReference type="EMBL" id="OW240921">
    <property type="protein sequence ID" value="CAH2318898.1"/>
    <property type="molecule type" value="Genomic_DNA"/>
</dbReference>
<evidence type="ECO:0000256" key="2">
    <source>
        <dbReference type="ARBA" id="ARBA00010575"/>
    </source>
</evidence>
<evidence type="ECO:0000256" key="7">
    <source>
        <dbReference type="SAM" id="SignalP"/>
    </source>
</evidence>
<dbReference type="GO" id="GO:0003073">
    <property type="term" value="P:regulation of systemic arterial blood pressure"/>
    <property type="evidence" value="ECO:0007669"/>
    <property type="project" value="TreeGrafter"/>
</dbReference>
<sequence length="167" mass="19130">MVLCGSMMFIIFVLSVNWCSSHGMEHKDRRMPPPVMSLLDKLRSFKTQESARIVRDVGDEHLSKDNDLTEFTPQKQTDNSMDSFHIPLSSQLHQRQKRYISSISMRGCHLGTCQVQNLASMLYRLGNNSFKDGSNKDTKDPLGYGRRRRSLVQNPKITDILQKLLAT</sequence>
<keyword evidence="9" id="KW-1185">Reference proteome</keyword>
<name>A0AAD1WLA5_PELCU</name>
<organism evidence="8 9">
    <name type="scientific">Pelobates cultripes</name>
    <name type="common">Western spadefoot toad</name>
    <dbReference type="NCBI Taxonomy" id="61616"/>
    <lineage>
        <taxon>Eukaryota</taxon>
        <taxon>Metazoa</taxon>
        <taxon>Chordata</taxon>
        <taxon>Craniata</taxon>
        <taxon>Vertebrata</taxon>
        <taxon>Euteleostomi</taxon>
        <taxon>Amphibia</taxon>
        <taxon>Batrachia</taxon>
        <taxon>Anura</taxon>
        <taxon>Pelobatoidea</taxon>
        <taxon>Pelobatidae</taxon>
        <taxon>Pelobates</taxon>
    </lineage>
</organism>
<evidence type="ECO:0000313" key="9">
    <source>
        <dbReference type="Proteomes" id="UP001295444"/>
    </source>
</evidence>
<feature type="disulfide bond" evidence="6">
    <location>
        <begin position="108"/>
        <end position="113"/>
    </location>
</feature>
<dbReference type="GO" id="GO:0007189">
    <property type="term" value="P:adenylate cyclase-activating G protein-coupled receptor signaling pathway"/>
    <property type="evidence" value="ECO:0007669"/>
    <property type="project" value="TreeGrafter"/>
</dbReference>
<dbReference type="InterPro" id="IPR051665">
    <property type="entry name" value="Adrenomedullin-reg_peptide"/>
</dbReference>
<dbReference type="Pfam" id="PF00214">
    <property type="entry name" value="Calc_CGRP_IAPP"/>
    <property type="match status" value="1"/>
</dbReference>
<dbReference type="GO" id="GO:0005179">
    <property type="term" value="F:hormone activity"/>
    <property type="evidence" value="ECO:0007669"/>
    <property type="project" value="InterPro"/>
</dbReference>
<evidence type="ECO:0000256" key="4">
    <source>
        <dbReference type="ARBA" id="ARBA00022729"/>
    </source>
</evidence>
<evidence type="ECO:0000256" key="1">
    <source>
        <dbReference type="ARBA" id="ARBA00004613"/>
    </source>
</evidence>
<comment type="similarity">
    <text evidence="2">Belongs to the adrenomedullin family.</text>
</comment>
<keyword evidence="3" id="KW-0964">Secreted</keyword>
<evidence type="ECO:0000256" key="6">
    <source>
        <dbReference type="PIRSR" id="PIRSR621116-50"/>
    </source>
</evidence>
<dbReference type="InterPro" id="IPR021116">
    <property type="entry name" value="Calcitonin/adrenomedullin"/>
</dbReference>
<dbReference type="PANTHER" id="PTHR23414">
    <property type="entry name" value="ADRENOMEDULLIN, ADM"/>
    <property type="match status" value="1"/>
</dbReference>